<dbReference type="GO" id="GO:0003700">
    <property type="term" value="F:DNA-binding transcription factor activity"/>
    <property type="evidence" value="ECO:0007669"/>
    <property type="project" value="InterPro"/>
</dbReference>
<accession>A0A2A4AMB2</accession>
<evidence type="ECO:0000313" key="6">
    <source>
        <dbReference type="EMBL" id="PCC83258.1"/>
    </source>
</evidence>
<dbReference type="Pfam" id="PF07729">
    <property type="entry name" value="FCD"/>
    <property type="match status" value="1"/>
</dbReference>
<feature type="domain" description="HTH gntR-type" evidence="5">
    <location>
        <begin position="28"/>
        <end position="95"/>
    </location>
</feature>
<evidence type="ECO:0000256" key="1">
    <source>
        <dbReference type="ARBA" id="ARBA00023015"/>
    </source>
</evidence>
<keyword evidence="3" id="KW-0804">Transcription</keyword>
<name>A0A2A4AMB2_9CORY</name>
<evidence type="ECO:0000313" key="7">
    <source>
        <dbReference type="Proteomes" id="UP000218690"/>
    </source>
</evidence>
<dbReference type="AlphaFoldDB" id="A0A2A4AMB2"/>
<dbReference type="InterPro" id="IPR036388">
    <property type="entry name" value="WH-like_DNA-bd_sf"/>
</dbReference>
<dbReference type="SUPFAM" id="SSF46785">
    <property type="entry name" value="Winged helix' DNA-binding domain"/>
    <property type="match status" value="1"/>
</dbReference>
<dbReference type="GO" id="GO:0003677">
    <property type="term" value="F:DNA binding"/>
    <property type="evidence" value="ECO:0007669"/>
    <property type="project" value="UniProtKB-KW"/>
</dbReference>
<dbReference type="Pfam" id="PF00392">
    <property type="entry name" value="GntR"/>
    <property type="match status" value="1"/>
</dbReference>
<dbReference type="SUPFAM" id="SSF48008">
    <property type="entry name" value="GntR ligand-binding domain-like"/>
    <property type="match status" value="1"/>
</dbReference>
<dbReference type="PANTHER" id="PTHR43537">
    <property type="entry name" value="TRANSCRIPTIONAL REGULATOR, GNTR FAMILY"/>
    <property type="match status" value="1"/>
</dbReference>
<evidence type="ECO:0000256" key="4">
    <source>
        <dbReference type="SAM" id="MobiDB-lite"/>
    </source>
</evidence>
<dbReference type="Gene3D" id="1.10.10.10">
    <property type="entry name" value="Winged helix-like DNA-binding domain superfamily/Winged helix DNA-binding domain"/>
    <property type="match status" value="1"/>
</dbReference>
<evidence type="ECO:0000256" key="2">
    <source>
        <dbReference type="ARBA" id="ARBA00023125"/>
    </source>
</evidence>
<dbReference type="InterPro" id="IPR000524">
    <property type="entry name" value="Tscrpt_reg_HTH_GntR"/>
</dbReference>
<evidence type="ECO:0000259" key="5">
    <source>
        <dbReference type="PROSITE" id="PS50949"/>
    </source>
</evidence>
<keyword evidence="1" id="KW-0805">Transcription regulation</keyword>
<keyword evidence="2" id="KW-0238">DNA-binding</keyword>
<dbReference type="PANTHER" id="PTHR43537:SF24">
    <property type="entry name" value="GLUCONATE OPERON TRANSCRIPTIONAL REPRESSOR"/>
    <property type="match status" value="1"/>
</dbReference>
<dbReference type="InterPro" id="IPR011711">
    <property type="entry name" value="GntR_C"/>
</dbReference>
<dbReference type="EMBL" id="NWBP01000016">
    <property type="protein sequence ID" value="PCC83258.1"/>
    <property type="molecule type" value="Genomic_DNA"/>
</dbReference>
<dbReference type="InterPro" id="IPR008920">
    <property type="entry name" value="TF_FadR/GntR_C"/>
</dbReference>
<dbReference type="Gene3D" id="1.20.120.530">
    <property type="entry name" value="GntR ligand-binding domain-like"/>
    <property type="match status" value="1"/>
</dbReference>
<feature type="region of interest" description="Disordered" evidence="4">
    <location>
        <begin position="1"/>
        <end position="25"/>
    </location>
</feature>
<dbReference type="Proteomes" id="UP000218690">
    <property type="component" value="Unassembled WGS sequence"/>
</dbReference>
<reference evidence="6 7" key="1">
    <citation type="submission" date="2017-09" db="EMBL/GenBank/DDBJ databases">
        <title>Draft Genome Sequence of Corynebacterium accolens AH4003.</title>
        <authorList>
            <person name="Chen Y."/>
            <person name="Oosthuysen W.F."/>
            <person name="Kelley S."/>
            <person name="Horswill A."/>
        </authorList>
    </citation>
    <scope>NUCLEOTIDE SEQUENCE [LARGE SCALE GENOMIC DNA]</scope>
    <source>
        <strain evidence="6 7">AH4003</strain>
    </source>
</reference>
<organism evidence="6 7">
    <name type="scientific">Corynebacterium accolens</name>
    <dbReference type="NCBI Taxonomy" id="38284"/>
    <lineage>
        <taxon>Bacteria</taxon>
        <taxon>Bacillati</taxon>
        <taxon>Actinomycetota</taxon>
        <taxon>Actinomycetes</taxon>
        <taxon>Mycobacteriales</taxon>
        <taxon>Corynebacteriaceae</taxon>
        <taxon>Corynebacterium</taxon>
    </lineage>
</organism>
<gene>
    <name evidence="6" type="ORF">COM45_05580</name>
</gene>
<evidence type="ECO:0000256" key="3">
    <source>
        <dbReference type="ARBA" id="ARBA00023163"/>
    </source>
</evidence>
<dbReference type="SMART" id="SM00895">
    <property type="entry name" value="FCD"/>
    <property type="match status" value="1"/>
</dbReference>
<dbReference type="PROSITE" id="PS50949">
    <property type="entry name" value="HTH_GNTR"/>
    <property type="match status" value="1"/>
</dbReference>
<dbReference type="InterPro" id="IPR036390">
    <property type="entry name" value="WH_DNA-bd_sf"/>
</dbReference>
<dbReference type="SMART" id="SM00345">
    <property type="entry name" value="HTH_GNTR"/>
    <property type="match status" value="1"/>
</dbReference>
<protein>
    <submittedName>
        <fullName evidence="6">GntR family transcriptional regulator</fullName>
    </submittedName>
</protein>
<comment type="caution">
    <text evidence="6">The sequence shown here is derived from an EMBL/GenBank/DDBJ whole genome shotgun (WGS) entry which is preliminary data.</text>
</comment>
<proteinExistence type="predicted"/>
<sequence>MSSSKFSAAVPKATEVPPPRPTTLQSRKNLAREVMDYVRDRAQAGEMTPGTWYSVYKLSEELEISRSPVRDGLLRLEEAGLIEFSRNRGFQIVETKPSDVAQIFDMRLALEPRIAARAAKFRTPAQIEQMREILQAMETHAQAGDEAQFFNWDRRLHDAILEAGATSRAQDTLARLRTHTQILTDSTVRGERSLSDVYAEHLPIIEAIAEGDARAARQRMSEHITTTGRLLLRQTLVRTAGFDALADAALLDARVEEIWDAHTGEF</sequence>